<evidence type="ECO:0000256" key="4">
    <source>
        <dbReference type="ARBA" id="ARBA00023136"/>
    </source>
</evidence>
<dbReference type="PANTHER" id="PTHR28538:SF1">
    <property type="entry name" value="INTEGRAL INNER NUCLEAR MEMBRANE PROTEIN IMA1"/>
    <property type="match status" value="1"/>
</dbReference>
<dbReference type="RefSeq" id="XP_013428077.1">
    <property type="nucleotide sequence ID" value="XM_013572623.1"/>
</dbReference>
<dbReference type="Pfam" id="PF09779">
    <property type="entry name" value="Ima1_N"/>
    <property type="match status" value="1"/>
</dbReference>
<evidence type="ECO:0000259" key="7">
    <source>
        <dbReference type="Pfam" id="PF09779"/>
    </source>
</evidence>
<feature type="region of interest" description="Disordered" evidence="6">
    <location>
        <begin position="457"/>
        <end position="548"/>
    </location>
</feature>
<dbReference type="HOGENOM" id="CLU_013127_1_1_1"/>
<accession>A0A074WL38</accession>
<evidence type="ECO:0000256" key="2">
    <source>
        <dbReference type="ARBA" id="ARBA00022692"/>
    </source>
</evidence>
<evidence type="ECO:0000313" key="8">
    <source>
        <dbReference type="EMBL" id="KEQ73818.1"/>
    </source>
</evidence>
<evidence type="ECO:0000256" key="5">
    <source>
        <dbReference type="ARBA" id="ARBA00023242"/>
    </source>
</evidence>
<dbReference type="GeneID" id="25410379"/>
<comment type="subcellular location">
    <subcellularLocation>
        <location evidence="1">Nucleus inner membrane</location>
        <topology evidence="1">Multi-pass membrane protein</topology>
    </subcellularLocation>
</comment>
<feature type="compositionally biased region" description="Polar residues" evidence="6">
    <location>
        <begin position="61"/>
        <end position="71"/>
    </location>
</feature>
<name>A0A074WL38_9PEZI</name>
<evidence type="ECO:0000256" key="6">
    <source>
        <dbReference type="SAM" id="MobiDB-lite"/>
    </source>
</evidence>
<feature type="compositionally biased region" description="Polar residues" evidence="6">
    <location>
        <begin position="494"/>
        <end position="513"/>
    </location>
</feature>
<keyword evidence="3" id="KW-1133">Transmembrane helix</keyword>
<organism evidence="8 9">
    <name type="scientific">Aureobasidium namibiae CBS 147.97</name>
    <dbReference type="NCBI Taxonomy" id="1043004"/>
    <lineage>
        <taxon>Eukaryota</taxon>
        <taxon>Fungi</taxon>
        <taxon>Dikarya</taxon>
        <taxon>Ascomycota</taxon>
        <taxon>Pezizomycotina</taxon>
        <taxon>Dothideomycetes</taxon>
        <taxon>Dothideomycetidae</taxon>
        <taxon>Dothideales</taxon>
        <taxon>Saccotheciaceae</taxon>
        <taxon>Aureobasidium</taxon>
    </lineage>
</organism>
<dbReference type="InterPro" id="IPR042321">
    <property type="entry name" value="Ima1"/>
</dbReference>
<evidence type="ECO:0000313" key="9">
    <source>
        <dbReference type="Proteomes" id="UP000027730"/>
    </source>
</evidence>
<dbReference type="STRING" id="1043004.A0A074WL38"/>
<dbReference type="EMBL" id="KL584708">
    <property type="protein sequence ID" value="KEQ73818.1"/>
    <property type="molecule type" value="Genomic_DNA"/>
</dbReference>
<evidence type="ECO:0000256" key="1">
    <source>
        <dbReference type="ARBA" id="ARBA00004473"/>
    </source>
</evidence>
<evidence type="ECO:0000256" key="3">
    <source>
        <dbReference type="ARBA" id="ARBA00022989"/>
    </source>
</evidence>
<keyword evidence="5" id="KW-0539">Nucleus</keyword>
<dbReference type="GO" id="GO:0005637">
    <property type="term" value="C:nuclear inner membrane"/>
    <property type="evidence" value="ECO:0007669"/>
    <property type="project" value="UniProtKB-SubCell"/>
</dbReference>
<dbReference type="GO" id="GO:0034506">
    <property type="term" value="C:chromosome, centromeric core domain"/>
    <property type="evidence" value="ECO:0007669"/>
    <property type="project" value="TreeGrafter"/>
</dbReference>
<proteinExistence type="predicted"/>
<dbReference type="PANTHER" id="PTHR28538">
    <property type="entry name" value="INTEGRAL INNER NUCLEAR MEMBRANE PROTEIN IMA1"/>
    <property type="match status" value="1"/>
</dbReference>
<gene>
    <name evidence="8" type="ORF">M436DRAFT_45667</name>
</gene>
<sequence length="668" mass="74079">MPSLLAPRLRCFYCGMRSPHVKDGRTRQFVCTSCEAPNHLDSNGDITDPPATPNAKPPASFANSIQRPTSPVQPESSDLFCKTCLKNQHMVANLLAEYLPADTHPQYLKYEAEYPQYRKDLERRFPQVCPKCAPRVEQHLKRTNYVAKADFLTRNLERSKAHAFNNLHTSSSLAISALSLVAAAWWASALFQAYWHTLAFLGIPGDNEEVADLTPLMLVGCSVNGFRLHFLPPGCAHLFINLVKKSLYLSFWLLWWNPTFKDRLRFPYRTHHAIGLADFYRYQFVILALRATAWWYLSSPWIDGSATDITKAMHGCAVLFVVLTTIASLRTVTYSSAPRVSWKASTEPLIEPGSFHPPTDDFISQASPHLATMSPSRQPFPLENLGSHRVTRSATRAASPLLSRFSRPSPSPGPGEDMADSMDWEPINQSSPIRPTHTAQPQAASAIPPFLRPAASMATGEKSPFTGRLPPAPMSPAHRLRNPPPPPQFKPTPLSQQRDFFQKMGLSSASVPSLSKKPTVVDDHEDEDSPRKPTTPAYTSSLDRNRTKDHFELHPGKWTLKSDMEAAEKGTGLEDMFTSSFNIADDPMTPKSARRSAAVRSPVPAGAERRHIFDHTPVDPVINETAVEVVVRNAKEMALPVGLAVAAAVAAWARDPGAREWMAGLWSN</sequence>
<protein>
    <recommendedName>
        <fullName evidence="7">Ima1 N-terminal domain-containing protein</fullName>
    </recommendedName>
</protein>
<dbReference type="OrthoDB" id="5966927at2759"/>
<dbReference type="GO" id="GO:0034992">
    <property type="term" value="C:microtubule organizing center attachment site"/>
    <property type="evidence" value="ECO:0007669"/>
    <property type="project" value="TreeGrafter"/>
</dbReference>
<feature type="region of interest" description="Disordered" evidence="6">
    <location>
        <begin position="42"/>
        <end position="71"/>
    </location>
</feature>
<dbReference type="InterPro" id="IPR018617">
    <property type="entry name" value="Ima1_N"/>
</dbReference>
<dbReference type="AlphaFoldDB" id="A0A074WL38"/>
<dbReference type="GO" id="GO:0071765">
    <property type="term" value="P:nuclear inner membrane organization"/>
    <property type="evidence" value="ECO:0007669"/>
    <property type="project" value="InterPro"/>
</dbReference>
<feature type="region of interest" description="Disordered" evidence="6">
    <location>
        <begin position="373"/>
        <end position="443"/>
    </location>
</feature>
<keyword evidence="2" id="KW-0812">Transmembrane</keyword>
<feature type="compositionally biased region" description="Polar residues" evidence="6">
    <location>
        <begin position="427"/>
        <end position="443"/>
    </location>
</feature>
<dbReference type="Proteomes" id="UP000027730">
    <property type="component" value="Unassembled WGS sequence"/>
</dbReference>
<keyword evidence="9" id="KW-1185">Reference proteome</keyword>
<reference evidence="8 9" key="1">
    <citation type="journal article" date="2014" name="BMC Genomics">
        <title>Genome sequencing of four Aureobasidium pullulans varieties: biotechnological potential, stress tolerance, and description of new species.</title>
        <authorList>
            <person name="Gostin Ar C."/>
            <person name="Ohm R.A."/>
            <person name="Kogej T."/>
            <person name="Sonjak S."/>
            <person name="Turk M."/>
            <person name="Zajc J."/>
            <person name="Zalar P."/>
            <person name="Grube M."/>
            <person name="Sun H."/>
            <person name="Han J."/>
            <person name="Sharma A."/>
            <person name="Chiniquy J."/>
            <person name="Ngan C.Y."/>
            <person name="Lipzen A."/>
            <person name="Barry K."/>
            <person name="Grigoriev I.V."/>
            <person name="Gunde-Cimerman N."/>
        </authorList>
    </citation>
    <scope>NUCLEOTIDE SEQUENCE [LARGE SCALE GENOMIC DNA]</scope>
    <source>
        <strain evidence="8 9">CBS 147.97</strain>
    </source>
</reference>
<keyword evidence="4" id="KW-0472">Membrane</keyword>
<dbReference type="GO" id="GO:0044732">
    <property type="term" value="C:mitotic spindle pole body"/>
    <property type="evidence" value="ECO:0007669"/>
    <property type="project" value="TreeGrafter"/>
</dbReference>
<feature type="domain" description="Ima1 N-terminal" evidence="7">
    <location>
        <begin position="9"/>
        <end position="136"/>
    </location>
</feature>
<feature type="compositionally biased region" description="Low complexity" evidence="6">
    <location>
        <begin position="399"/>
        <end position="408"/>
    </location>
</feature>